<evidence type="ECO:0000313" key="4">
    <source>
        <dbReference type="Proteomes" id="UP000198345"/>
    </source>
</evidence>
<dbReference type="Proteomes" id="UP000198345">
    <property type="component" value="Unassembled WGS sequence"/>
</dbReference>
<evidence type="ECO:0000256" key="1">
    <source>
        <dbReference type="ARBA" id="ARBA00022857"/>
    </source>
</evidence>
<evidence type="ECO:0000313" key="3">
    <source>
        <dbReference type="EMBL" id="OXA88956.1"/>
    </source>
</evidence>
<protein>
    <submittedName>
        <fullName evidence="3">NADPH:quinone reductase</fullName>
    </submittedName>
</protein>
<organism evidence="3 4">
    <name type="scientific">Flavobacterium hercynium</name>
    <dbReference type="NCBI Taxonomy" id="387094"/>
    <lineage>
        <taxon>Bacteria</taxon>
        <taxon>Pseudomonadati</taxon>
        <taxon>Bacteroidota</taxon>
        <taxon>Flavobacteriia</taxon>
        <taxon>Flavobacteriales</taxon>
        <taxon>Flavobacteriaceae</taxon>
        <taxon>Flavobacterium</taxon>
    </lineage>
</organism>
<dbReference type="InterPro" id="IPR013149">
    <property type="entry name" value="ADH-like_C"/>
</dbReference>
<dbReference type="Pfam" id="PF08240">
    <property type="entry name" value="ADH_N"/>
    <property type="match status" value="1"/>
</dbReference>
<comment type="caution">
    <text evidence="3">The sequence shown here is derived from an EMBL/GenBank/DDBJ whole genome shotgun (WGS) entry which is preliminary data.</text>
</comment>
<dbReference type="InterPro" id="IPR036291">
    <property type="entry name" value="NAD(P)-bd_dom_sf"/>
</dbReference>
<dbReference type="AlphaFoldDB" id="A0A226H5K3"/>
<dbReference type="SMART" id="SM00829">
    <property type="entry name" value="PKS_ER"/>
    <property type="match status" value="1"/>
</dbReference>
<feature type="domain" description="Enoyl reductase (ER)" evidence="2">
    <location>
        <begin position="10"/>
        <end position="318"/>
    </location>
</feature>
<dbReference type="InterPro" id="IPR020843">
    <property type="entry name" value="ER"/>
</dbReference>
<dbReference type="Gene3D" id="3.90.180.10">
    <property type="entry name" value="Medium-chain alcohol dehydrogenases, catalytic domain"/>
    <property type="match status" value="1"/>
</dbReference>
<dbReference type="PANTHER" id="PTHR44154">
    <property type="entry name" value="QUINONE OXIDOREDUCTASE"/>
    <property type="match status" value="1"/>
</dbReference>
<dbReference type="OrthoDB" id="9787435at2"/>
<dbReference type="InterPro" id="IPR051603">
    <property type="entry name" value="Zinc-ADH_QOR/CCCR"/>
</dbReference>
<name>A0A226H5K3_9FLAO</name>
<proteinExistence type="predicted"/>
<dbReference type="SUPFAM" id="SSF50129">
    <property type="entry name" value="GroES-like"/>
    <property type="match status" value="1"/>
</dbReference>
<dbReference type="RefSeq" id="WP_089050573.1">
    <property type="nucleotide sequence ID" value="NZ_FXTV01000011.1"/>
</dbReference>
<dbReference type="GO" id="GO:0016491">
    <property type="term" value="F:oxidoreductase activity"/>
    <property type="evidence" value="ECO:0007669"/>
    <property type="project" value="InterPro"/>
</dbReference>
<gene>
    <name evidence="3" type="ORF">B0A66_14535</name>
</gene>
<reference evidence="3 4" key="1">
    <citation type="submission" date="2016-11" db="EMBL/GenBank/DDBJ databases">
        <title>Whole genomes of Flavobacteriaceae.</title>
        <authorList>
            <person name="Stine C."/>
            <person name="Li C."/>
            <person name="Tadesse D."/>
        </authorList>
    </citation>
    <scope>NUCLEOTIDE SEQUENCE [LARGE SCALE GENOMIC DNA]</scope>
    <source>
        <strain evidence="3 4">DSM 18292</strain>
    </source>
</reference>
<dbReference type="Gene3D" id="3.40.50.720">
    <property type="entry name" value="NAD(P)-binding Rossmann-like Domain"/>
    <property type="match status" value="1"/>
</dbReference>
<dbReference type="InterPro" id="IPR013154">
    <property type="entry name" value="ADH-like_N"/>
</dbReference>
<dbReference type="EMBL" id="MUGW01000029">
    <property type="protein sequence ID" value="OXA88956.1"/>
    <property type="molecule type" value="Genomic_DNA"/>
</dbReference>
<evidence type="ECO:0000259" key="2">
    <source>
        <dbReference type="SMART" id="SM00829"/>
    </source>
</evidence>
<keyword evidence="1" id="KW-0521">NADP</keyword>
<dbReference type="SUPFAM" id="SSF51735">
    <property type="entry name" value="NAD(P)-binding Rossmann-fold domains"/>
    <property type="match status" value="1"/>
</dbReference>
<dbReference type="InterPro" id="IPR011032">
    <property type="entry name" value="GroES-like_sf"/>
</dbReference>
<accession>A0A226H5K3</accession>
<keyword evidence="4" id="KW-1185">Reference proteome</keyword>
<sequence>MKAAVLKIAGDANNFSIEEVAMPTPLNDQVLIEIKAFGLNRSELMTRKGLSSDVHFPRVLGIECVGEVVYDPSNILVKGQKVAAFMGGMGRDFDGSYAQYTVVPRDIVMPFKSTLSWEILGALPEMFQTAYGSLHHSLKIKKGETLLIRGGTSSVGLLALQLAKKTGLFVISTTRNKNKKDLLLANGADAVLIDNGNLAETIKNQFKIDKVLELVGTTTLRDSLKTVTRAGSVCMTGMLSEKWSIAEFAPMEYIPATVSLTVYDSGQIRIEGKYFQKFVKDIEKGFIKPAIKRIFNLNDIVAAHHFMESSSGGGKIVVLP</sequence>
<dbReference type="Pfam" id="PF00107">
    <property type="entry name" value="ADH_zinc_N"/>
    <property type="match status" value="1"/>
</dbReference>
<dbReference type="PANTHER" id="PTHR44154:SF1">
    <property type="entry name" value="QUINONE OXIDOREDUCTASE"/>
    <property type="match status" value="1"/>
</dbReference>